<name>A0A368DR26_9PROT</name>
<dbReference type="NCBIfam" id="TIGR00093">
    <property type="entry name" value="pseudouridine synthase"/>
    <property type="match status" value="1"/>
</dbReference>
<dbReference type="PROSITE" id="PS50889">
    <property type="entry name" value="S4"/>
    <property type="match status" value="1"/>
</dbReference>
<evidence type="ECO:0000256" key="3">
    <source>
        <dbReference type="ARBA" id="ARBA00022884"/>
    </source>
</evidence>
<evidence type="ECO:0000313" key="9">
    <source>
        <dbReference type="Proteomes" id="UP000253570"/>
    </source>
</evidence>
<dbReference type="EC" id="5.4.99.-" evidence="6"/>
<comment type="caution">
    <text evidence="8">The sequence shown here is derived from an EMBL/GenBank/DDBJ whole genome shotgun (WGS) entry which is preliminary data.</text>
</comment>
<feature type="domain" description="RNA-binding S4" evidence="7">
    <location>
        <begin position="24"/>
        <end position="82"/>
    </location>
</feature>
<reference evidence="8 9" key="1">
    <citation type="journal article" date="2018" name="Microbiome">
        <title>Fine metagenomic profile of the Mediterranean stratified and mixed water columns revealed by assembly and recruitment.</title>
        <authorList>
            <person name="Haro-Moreno J.M."/>
            <person name="Lopez-Perez M."/>
            <person name="De La Torre J.R."/>
            <person name="Picazo A."/>
            <person name="Camacho A."/>
            <person name="Rodriguez-Valera F."/>
        </authorList>
    </citation>
    <scope>NUCLEOTIDE SEQUENCE [LARGE SCALE GENOMIC DNA]</scope>
    <source>
        <strain evidence="8">MED-G57</strain>
    </source>
</reference>
<dbReference type="Gene3D" id="3.10.290.10">
    <property type="entry name" value="RNA-binding S4 domain"/>
    <property type="match status" value="1"/>
</dbReference>
<evidence type="ECO:0000313" key="8">
    <source>
        <dbReference type="EMBL" id="RCL74104.1"/>
    </source>
</evidence>
<evidence type="ECO:0000256" key="5">
    <source>
        <dbReference type="PROSITE-ProRule" id="PRU00182"/>
    </source>
</evidence>
<evidence type="ECO:0000256" key="6">
    <source>
        <dbReference type="RuleBase" id="RU003887"/>
    </source>
</evidence>
<dbReference type="GO" id="GO:0120159">
    <property type="term" value="F:rRNA pseudouridine synthase activity"/>
    <property type="evidence" value="ECO:0007669"/>
    <property type="project" value="UniProtKB-ARBA"/>
</dbReference>
<dbReference type="InterPro" id="IPR020103">
    <property type="entry name" value="PsdUridine_synth_cat_dom_sf"/>
</dbReference>
<evidence type="ECO:0000259" key="7">
    <source>
        <dbReference type="SMART" id="SM00363"/>
    </source>
</evidence>
<dbReference type="Gene3D" id="3.30.70.580">
    <property type="entry name" value="Pseudouridine synthase I, catalytic domain, N-terminal subdomain"/>
    <property type="match status" value="1"/>
</dbReference>
<dbReference type="InterPro" id="IPR020094">
    <property type="entry name" value="TruA/RsuA/RluB/E/F_N"/>
</dbReference>
<dbReference type="SUPFAM" id="SSF55120">
    <property type="entry name" value="Pseudouridine synthase"/>
    <property type="match status" value="1"/>
</dbReference>
<dbReference type="Gene3D" id="3.30.70.1560">
    <property type="entry name" value="Alpha-L RNA-binding motif"/>
    <property type="match status" value="1"/>
</dbReference>
<comment type="catalytic activity">
    <reaction evidence="1">
        <text>a uridine in RNA = a pseudouridine in RNA</text>
        <dbReference type="Rhea" id="RHEA:48348"/>
        <dbReference type="Rhea" id="RHEA-COMP:12068"/>
        <dbReference type="Rhea" id="RHEA-COMP:12069"/>
        <dbReference type="ChEBI" id="CHEBI:65314"/>
        <dbReference type="ChEBI" id="CHEBI:65315"/>
    </reaction>
</comment>
<dbReference type="InterPro" id="IPR000748">
    <property type="entry name" value="PsdUridine_synth_RsuA/RluB/E/F"/>
</dbReference>
<evidence type="ECO:0000256" key="1">
    <source>
        <dbReference type="ARBA" id="ARBA00000073"/>
    </source>
</evidence>
<dbReference type="CDD" id="cd00165">
    <property type="entry name" value="S4"/>
    <property type="match status" value="1"/>
</dbReference>
<dbReference type="SUPFAM" id="SSF55174">
    <property type="entry name" value="Alpha-L RNA-binding motif"/>
    <property type="match status" value="1"/>
</dbReference>
<dbReference type="InterPro" id="IPR018496">
    <property type="entry name" value="PsdUridine_synth_RsuA/RluB_CS"/>
</dbReference>
<dbReference type="EMBL" id="QOQD01000003">
    <property type="protein sequence ID" value="RCL74104.1"/>
    <property type="molecule type" value="Genomic_DNA"/>
</dbReference>
<dbReference type="Proteomes" id="UP000253570">
    <property type="component" value="Unassembled WGS sequence"/>
</dbReference>
<sequence length="263" mass="30878">MLILFFIYIIKVMPNNANYKIENQRIAKIISRSGAYSRRDAEKLIIDRRIKINGELVMSPITFVTSRDTISIDDKVLSYELTTKIWILNKPKGYITTTKDPQKRETVFSLLPRKVNHLISIGRLDINTEGLLLFTNNGDLSRFMEHPRSKLIRRYKIKTRGKLEQKLIDKMCGEIIIEHIKYNIISASILSYSEANTWLQIEISEGKNREIRKICQYFNLQINRLIRTKFGPFELGNIQKGHFVEIDYKIVNQRLKKIGFNIR</sequence>
<dbReference type="GO" id="GO:0003723">
    <property type="term" value="F:RNA binding"/>
    <property type="evidence" value="ECO:0007669"/>
    <property type="project" value="UniProtKB-KW"/>
</dbReference>
<dbReference type="GO" id="GO:0000455">
    <property type="term" value="P:enzyme-directed rRNA pseudouridine synthesis"/>
    <property type="evidence" value="ECO:0007669"/>
    <property type="project" value="UniProtKB-ARBA"/>
</dbReference>
<organism evidence="8 9">
    <name type="scientific">PS1 clade bacterium</name>
    <dbReference type="NCBI Taxonomy" id="2175152"/>
    <lineage>
        <taxon>Bacteria</taxon>
        <taxon>Pseudomonadati</taxon>
        <taxon>Pseudomonadota</taxon>
        <taxon>Alphaproteobacteria</taxon>
        <taxon>PS1 clade</taxon>
    </lineage>
</organism>
<dbReference type="Pfam" id="PF01479">
    <property type="entry name" value="S4"/>
    <property type="match status" value="1"/>
</dbReference>
<dbReference type="InterPro" id="IPR006145">
    <property type="entry name" value="PsdUridine_synth_RsuA/RluA"/>
</dbReference>
<protein>
    <recommendedName>
        <fullName evidence="6">Pseudouridine synthase</fullName>
        <ecNumber evidence="6">5.4.99.-</ecNumber>
    </recommendedName>
</protein>
<comment type="similarity">
    <text evidence="2 6">Belongs to the pseudouridine synthase RsuA family.</text>
</comment>
<dbReference type="InterPro" id="IPR042092">
    <property type="entry name" value="PsdUridine_s_RsuA/RluB/E/F_cat"/>
</dbReference>
<dbReference type="PANTHER" id="PTHR47683:SF3">
    <property type="entry name" value="RIBOSOMAL LARGE SUBUNIT PSEUDOURIDINE SYNTHASE B"/>
    <property type="match status" value="1"/>
</dbReference>
<dbReference type="Pfam" id="PF00849">
    <property type="entry name" value="PseudoU_synth_2"/>
    <property type="match status" value="1"/>
</dbReference>
<dbReference type="PANTHER" id="PTHR47683">
    <property type="entry name" value="PSEUDOURIDINE SYNTHASE FAMILY PROTEIN-RELATED"/>
    <property type="match status" value="1"/>
</dbReference>
<proteinExistence type="inferred from homology"/>
<gene>
    <name evidence="8" type="ORF">DBW71_01515</name>
</gene>
<accession>A0A368DR26</accession>
<evidence type="ECO:0000256" key="2">
    <source>
        <dbReference type="ARBA" id="ARBA00008348"/>
    </source>
</evidence>
<dbReference type="InterPro" id="IPR002942">
    <property type="entry name" value="S4_RNA-bd"/>
</dbReference>
<dbReference type="InterPro" id="IPR036986">
    <property type="entry name" value="S4_RNA-bd_sf"/>
</dbReference>
<dbReference type="InterPro" id="IPR050343">
    <property type="entry name" value="RsuA_PseudoU_synthase"/>
</dbReference>
<dbReference type="SMART" id="SM00363">
    <property type="entry name" value="S4"/>
    <property type="match status" value="1"/>
</dbReference>
<keyword evidence="3 5" id="KW-0694">RNA-binding</keyword>
<dbReference type="AlphaFoldDB" id="A0A368DR26"/>
<dbReference type="PROSITE" id="PS01149">
    <property type="entry name" value="PSI_RSU"/>
    <property type="match status" value="1"/>
</dbReference>
<evidence type="ECO:0000256" key="4">
    <source>
        <dbReference type="ARBA" id="ARBA00023235"/>
    </source>
</evidence>
<keyword evidence="4 6" id="KW-0413">Isomerase</keyword>